<evidence type="ECO:0000313" key="6">
    <source>
        <dbReference type="Proteomes" id="UP000061546"/>
    </source>
</evidence>
<organism evidence="5 6">
    <name type="scientific">Companilactobacillus heilongjiangensis</name>
    <dbReference type="NCBI Taxonomy" id="1074467"/>
    <lineage>
        <taxon>Bacteria</taxon>
        <taxon>Bacillati</taxon>
        <taxon>Bacillota</taxon>
        <taxon>Bacilli</taxon>
        <taxon>Lactobacillales</taxon>
        <taxon>Lactobacillaceae</taxon>
        <taxon>Companilactobacillus</taxon>
    </lineage>
</organism>
<evidence type="ECO:0000313" key="5">
    <source>
        <dbReference type="EMBL" id="ALB29848.1"/>
    </source>
</evidence>
<proteinExistence type="predicted"/>
<dbReference type="InterPro" id="IPR035940">
    <property type="entry name" value="CAP_sf"/>
</dbReference>
<dbReference type="OrthoDB" id="2321897at2"/>
<evidence type="ECO:0000256" key="2">
    <source>
        <dbReference type="SAM" id="SignalP"/>
    </source>
</evidence>
<feature type="domain" description="SCP" evidence="3">
    <location>
        <begin position="234"/>
        <end position="360"/>
    </location>
</feature>
<keyword evidence="2" id="KW-0732">Signal</keyword>
<name>A0A0K2LF86_9LACO</name>
<dbReference type="Pfam" id="PF00188">
    <property type="entry name" value="CAP"/>
    <property type="match status" value="1"/>
</dbReference>
<evidence type="ECO:0008006" key="7">
    <source>
        <dbReference type="Google" id="ProtNLM"/>
    </source>
</evidence>
<dbReference type="Gene3D" id="3.40.33.10">
    <property type="entry name" value="CAP"/>
    <property type="match status" value="1"/>
</dbReference>
<evidence type="ECO:0000259" key="3">
    <source>
        <dbReference type="Pfam" id="PF00188"/>
    </source>
</evidence>
<protein>
    <recommendedName>
        <fullName evidence="7">SCP domain-containing protein</fullName>
    </recommendedName>
</protein>
<keyword evidence="6" id="KW-1185">Reference proteome</keyword>
<accession>A0A0K2LF86</accession>
<dbReference type="CDD" id="cd05379">
    <property type="entry name" value="CAP_bacterial"/>
    <property type="match status" value="1"/>
</dbReference>
<dbReference type="EMBL" id="CP012559">
    <property type="protein sequence ID" value="ALB29848.1"/>
    <property type="molecule type" value="Genomic_DNA"/>
</dbReference>
<gene>
    <name evidence="5" type="ORF">JP39_11065</name>
</gene>
<reference evidence="5 6" key="1">
    <citation type="submission" date="2015-08" db="EMBL/GenBank/DDBJ databases">
        <title>Genomic sequence of Lactobacillus heilongjiangensis DSM 28069, isolated from Chinese traditional pickle.</title>
        <authorList>
            <person name="Jiang X."/>
            <person name="Zheng B."/>
            <person name="Cheng H."/>
        </authorList>
    </citation>
    <scope>NUCLEOTIDE SEQUENCE [LARGE SCALE GENOMIC DNA]</scope>
    <source>
        <strain evidence="5 6">DSM 28069</strain>
    </source>
</reference>
<dbReference type="RefSeq" id="WP_041500145.1">
    <property type="nucleotide sequence ID" value="NZ_BJDV01000003.1"/>
</dbReference>
<dbReference type="KEGG" id="lhi:JP39_11065"/>
<dbReference type="Proteomes" id="UP000061546">
    <property type="component" value="Chromosome"/>
</dbReference>
<feature type="chain" id="PRO_5038938207" description="SCP domain-containing protein" evidence="2">
    <location>
        <begin position="24"/>
        <end position="368"/>
    </location>
</feature>
<dbReference type="Pfam" id="PF03217">
    <property type="entry name" value="SlpA"/>
    <property type="match status" value="1"/>
</dbReference>
<feature type="region of interest" description="Disordered" evidence="1">
    <location>
        <begin position="192"/>
        <end position="225"/>
    </location>
</feature>
<feature type="signal peptide" evidence="2">
    <location>
        <begin position="1"/>
        <end position="23"/>
    </location>
</feature>
<feature type="compositionally biased region" description="Low complexity" evidence="1">
    <location>
        <begin position="201"/>
        <end position="219"/>
    </location>
</feature>
<dbReference type="InterPro" id="IPR024968">
    <property type="entry name" value="SlpA_C_lactobacillus"/>
</dbReference>
<dbReference type="STRING" id="1074467.JP39_11065"/>
<sequence length="368" mass="39264">MKFTGKSAAIVAALAMATTGVFALNQTESTADAATVATVHQGVTARLYTQNGSLVKNRALAPNTSWQVGKISNINGVTMYQVSTNEYLKASDSSIMGADANSSKQIGKAAFAPLSLYRDDTNKMANRSLAKNSSWQIGKFIRNKNNQEFVQVSTHEYADAALMAYNHPMTNPTYIADFGTNTDFTVIKVGNGDLGTGTPVTPSQPSTGTDTGSSSNGQNQPVASTQAIQQAILKSINDARATKGTAPVALDSTLTNIAMKRAQESVTNFSHIRADGNHWYAELKQVAPSYAARGENLFLSPWNQLPKNEQTATGYANLVMDNFKGEGEGSTTNWTHYTGVLDPKANKVGIGVYVESDSTVYIAEDFAG</sequence>
<dbReference type="SUPFAM" id="SSF55797">
    <property type="entry name" value="PR-1-like"/>
    <property type="match status" value="1"/>
</dbReference>
<dbReference type="InterPro" id="IPR014044">
    <property type="entry name" value="CAP_dom"/>
</dbReference>
<dbReference type="AlphaFoldDB" id="A0A0K2LF86"/>
<feature type="domain" description="S-layer protein C-terminal" evidence="4">
    <location>
        <begin position="45"/>
        <end position="91"/>
    </location>
</feature>
<evidence type="ECO:0000259" key="4">
    <source>
        <dbReference type="Pfam" id="PF03217"/>
    </source>
</evidence>
<evidence type="ECO:0000256" key="1">
    <source>
        <dbReference type="SAM" id="MobiDB-lite"/>
    </source>
</evidence>